<keyword evidence="1" id="KW-0732">Signal</keyword>
<dbReference type="AlphaFoldDB" id="A0A2P2JWB7"/>
<evidence type="ECO:0000256" key="1">
    <source>
        <dbReference type="SAM" id="SignalP"/>
    </source>
</evidence>
<dbReference type="InterPro" id="IPR017942">
    <property type="entry name" value="Lipid-bd_serum_glycop_N"/>
</dbReference>
<reference evidence="3" key="1">
    <citation type="submission" date="2018-02" db="EMBL/GenBank/DDBJ databases">
        <title>Rhizophora mucronata_Transcriptome.</title>
        <authorList>
            <person name="Meera S.P."/>
            <person name="Sreeshan A."/>
            <person name="Augustine A."/>
        </authorList>
    </citation>
    <scope>NUCLEOTIDE SEQUENCE</scope>
    <source>
        <tissue evidence="3">Leaf</tissue>
    </source>
</reference>
<dbReference type="PANTHER" id="PTHR46801">
    <property type="entry name" value="OS06G0309200 PROTEIN"/>
    <property type="match status" value="1"/>
</dbReference>
<feature type="domain" description="Lipid-binding serum glycoprotein N-terminal" evidence="2">
    <location>
        <begin position="42"/>
        <end position="125"/>
    </location>
</feature>
<organism evidence="3">
    <name type="scientific">Rhizophora mucronata</name>
    <name type="common">Asiatic mangrove</name>
    <dbReference type="NCBI Taxonomy" id="61149"/>
    <lineage>
        <taxon>Eukaryota</taxon>
        <taxon>Viridiplantae</taxon>
        <taxon>Streptophyta</taxon>
        <taxon>Embryophyta</taxon>
        <taxon>Tracheophyta</taxon>
        <taxon>Spermatophyta</taxon>
        <taxon>Magnoliopsida</taxon>
        <taxon>eudicotyledons</taxon>
        <taxon>Gunneridae</taxon>
        <taxon>Pentapetalae</taxon>
        <taxon>rosids</taxon>
        <taxon>fabids</taxon>
        <taxon>Malpighiales</taxon>
        <taxon>Rhizophoraceae</taxon>
        <taxon>Rhizophora</taxon>
    </lineage>
</organism>
<proteinExistence type="predicted"/>
<protein>
    <submittedName>
        <fullName evidence="3">Putative BPI/LBP family protein At1g04970 isoform X1</fullName>
    </submittedName>
</protein>
<dbReference type="InterPro" id="IPR017943">
    <property type="entry name" value="Bactericidal_perm-incr_a/b_dom"/>
</dbReference>
<dbReference type="Gene3D" id="3.15.10.10">
    <property type="entry name" value="Bactericidal permeability-increasing protein, domain 1"/>
    <property type="match status" value="1"/>
</dbReference>
<evidence type="ECO:0000259" key="2">
    <source>
        <dbReference type="Pfam" id="PF01273"/>
    </source>
</evidence>
<dbReference type="SUPFAM" id="SSF55394">
    <property type="entry name" value="Bactericidal permeability-increasing protein, BPI"/>
    <property type="match status" value="1"/>
</dbReference>
<sequence length="142" mass="15698">MAPTLLFLLLSSCLLIPSDTQNFQSIVDQKKAFTSIVISQKGLDFVKDLLITRAISSVIPLTLPNIEKTDKIPFLGNVNMVLSNFTIDQIHVPSSYVKPGDTGVAIIASGTSCNLTMNWYYEYNTWLFPLVISDRGKASVRV</sequence>
<dbReference type="InterPro" id="IPR045897">
    <property type="entry name" value="BPI/LBP_pln"/>
</dbReference>
<feature type="signal peptide" evidence="1">
    <location>
        <begin position="1"/>
        <end position="20"/>
    </location>
</feature>
<dbReference type="Pfam" id="PF01273">
    <property type="entry name" value="LBP_BPI_CETP"/>
    <property type="match status" value="1"/>
</dbReference>
<dbReference type="PANTHER" id="PTHR46801:SF6">
    <property type="entry name" value="LIPID-BINDING SERUM GLYCOPROTEIN C-TERMINAL DOMAIN-CONTAINING PROTEIN"/>
    <property type="match status" value="1"/>
</dbReference>
<dbReference type="EMBL" id="GGEC01017282">
    <property type="protein sequence ID" value="MBW97765.1"/>
    <property type="molecule type" value="Transcribed_RNA"/>
</dbReference>
<dbReference type="GO" id="GO:0008289">
    <property type="term" value="F:lipid binding"/>
    <property type="evidence" value="ECO:0007669"/>
    <property type="project" value="InterPro"/>
</dbReference>
<evidence type="ECO:0000313" key="3">
    <source>
        <dbReference type="EMBL" id="MBW97765.1"/>
    </source>
</evidence>
<accession>A0A2P2JWB7</accession>
<feature type="chain" id="PRO_5015139683" evidence="1">
    <location>
        <begin position="21"/>
        <end position="142"/>
    </location>
</feature>
<name>A0A2P2JWB7_RHIMU</name>